<dbReference type="InterPro" id="IPR003959">
    <property type="entry name" value="ATPase_AAA_core"/>
</dbReference>
<keyword evidence="6" id="KW-0547">Nucleotide-binding</keyword>
<name>A0AAF1APM2_DAUCS</name>
<gene>
    <name evidence="9" type="ORF">DCAR_0209737</name>
</gene>
<organism evidence="9 10">
    <name type="scientific">Daucus carota subsp. sativus</name>
    <name type="common">Carrot</name>
    <dbReference type="NCBI Taxonomy" id="79200"/>
    <lineage>
        <taxon>Eukaryota</taxon>
        <taxon>Viridiplantae</taxon>
        <taxon>Streptophyta</taxon>
        <taxon>Embryophyta</taxon>
        <taxon>Tracheophyta</taxon>
        <taxon>Spermatophyta</taxon>
        <taxon>Magnoliopsida</taxon>
        <taxon>eudicotyledons</taxon>
        <taxon>Gunneridae</taxon>
        <taxon>Pentapetalae</taxon>
        <taxon>asterids</taxon>
        <taxon>campanulids</taxon>
        <taxon>Apiales</taxon>
        <taxon>Apiaceae</taxon>
        <taxon>Apioideae</taxon>
        <taxon>Scandiceae</taxon>
        <taxon>Daucinae</taxon>
        <taxon>Daucus</taxon>
        <taxon>Daucus sect. Daucus</taxon>
    </lineage>
</organism>
<reference evidence="9" key="2">
    <citation type="submission" date="2022-03" db="EMBL/GenBank/DDBJ databases">
        <title>Draft title - Genomic analysis of global carrot germplasm unveils the trajectory of domestication and the origin of high carotenoid orange carrot.</title>
        <authorList>
            <person name="Iorizzo M."/>
            <person name="Ellison S."/>
            <person name="Senalik D."/>
            <person name="Macko-Podgorni A."/>
            <person name="Grzebelus D."/>
            <person name="Bostan H."/>
            <person name="Rolling W."/>
            <person name="Curaba J."/>
            <person name="Simon P."/>
        </authorList>
    </citation>
    <scope>NUCLEOTIDE SEQUENCE</scope>
    <source>
        <tissue evidence="9">Leaf</tissue>
    </source>
</reference>
<dbReference type="AlphaFoldDB" id="A0AAF1APM2"/>
<keyword evidence="6" id="KW-0067">ATP-binding</keyword>
<dbReference type="KEGG" id="dcr:108206921"/>
<dbReference type="PANTHER" id="PTHR23070">
    <property type="entry name" value="BCS1 AAA-TYPE ATPASE"/>
    <property type="match status" value="1"/>
</dbReference>
<dbReference type="InterPro" id="IPR058017">
    <property type="entry name" value="At3g28540-like_C"/>
</dbReference>
<keyword evidence="10" id="KW-1185">Reference proteome</keyword>
<comment type="catalytic activity">
    <reaction evidence="5">
        <text>ATP + H2O = ADP + phosphate + H(+)</text>
        <dbReference type="Rhea" id="RHEA:13065"/>
        <dbReference type="ChEBI" id="CHEBI:15377"/>
        <dbReference type="ChEBI" id="CHEBI:15378"/>
        <dbReference type="ChEBI" id="CHEBI:30616"/>
        <dbReference type="ChEBI" id="CHEBI:43474"/>
        <dbReference type="ChEBI" id="CHEBI:456216"/>
    </reaction>
</comment>
<dbReference type="InterPro" id="IPR003960">
    <property type="entry name" value="ATPase_AAA_CS"/>
</dbReference>
<evidence type="ECO:0000256" key="5">
    <source>
        <dbReference type="ARBA" id="ARBA00049360"/>
    </source>
</evidence>
<dbReference type="CDD" id="cd19510">
    <property type="entry name" value="RecA-like_BCS1"/>
    <property type="match status" value="1"/>
</dbReference>
<dbReference type="EMBL" id="CP093344">
    <property type="protein sequence ID" value="WOG90493.1"/>
    <property type="molecule type" value="Genomic_DNA"/>
</dbReference>
<comment type="similarity">
    <text evidence="2">Belongs to the AAA ATPase family. BCS1 subfamily.</text>
</comment>
<dbReference type="InterPro" id="IPR050747">
    <property type="entry name" value="Mitochondrial_chaperone_BCS1"/>
</dbReference>
<evidence type="ECO:0000313" key="10">
    <source>
        <dbReference type="Proteomes" id="UP000077755"/>
    </source>
</evidence>
<evidence type="ECO:0000256" key="4">
    <source>
        <dbReference type="ARBA" id="ARBA00022842"/>
    </source>
</evidence>
<evidence type="ECO:0000256" key="6">
    <source>
        <dbReference type="RuleBase" id="RU003651"/>
    </source>
</evidence>
<feature type="domain" description="AAA+ ATPase" evidence="8">
    <location>
        <begin position="260"/>
        <end position="398"/>
    </location>
</feature>
<dbReference type="Pfam" id="PF00004">
    <property type="entry name" value="AAA"/>
    <property type="match status" value="1"/>
</dbReference>
<dbReference type="Pfam" id="PF25568">
    <property type="entry name" value="AAA_lid_At3g28540"/>
    <property type="match status" value="1"/>
</dbReference>
<feature type="region of interest" description="Disordered" evidence="7">
    <location>
        <begin position="462"/>
        <end position="493"/>
    </location>
</feature>
<dbReference type="SMART" id="SM00382">
    <property type="entry name" value="AAA"/>
    <property type="match status" value="1"/>
</dbReference>
<keyword evidence="3" id="KW-0378">Hydrolase</keyword>
<dbReference type="InterPro" id="IPR027417">
    <property type="entry name" value="P-loop_NTPase"/>
</dbReference>
<dbReference type="Gene3D" id="6.10.280.40">
    <property type="match status" value="1"/>
</dbReference>
<dbReference type="GO" id="GO:0016887">
    <property type="term" value="F:ATP hydrolysis activity"/>
    <property type="evidence" value="ECO:0007669"/>
    <property type="project" value="InterPro"/>
</dbReference>
<dbReference type="GO" id="GO:0005524">
    <property type="term" value="F:ATP binding"/>
    <property type="evidence" value="ECO:0007669"/>
    <property type="project" value="UniProtKB-KW"/>
</dbReference>
<sequence length="493" mass="56316">MVTLSDLPSPSAAYAAYASVSASAMLLRTTFNQVVPRQLQDFLLKAFFRIFKRTNTSTLALVVDQFDGMSRNDLFDSFEIYMSTKTNPKTERLKIAKRSKDKHVSIKLAQNENIVEFFQGIKIKWLFVCEESENMPGRNNGRNGSKYPNEYGNRPGDSKTKKWFELRFEKLHKETVINSYIPFVLEKTKAIQNDKKVVKLHTLGNKALYSEAPAWDSINLEHPSTFEKLAMEPSEKKALMDDLDLFVQRKEYYKKVGRAWKRGYLLYGPPGTGKSSLIAAMANYLKFDIYDLQLMNVKHDSGLRKLLLGTANRSILVIEDIDCSVELPDRNTKPVPSDRQPRDLQFTLSGLLNFIDGLWSSCGDERIIIFTTNNKDKLDPALLRPGRMDKHIHMSYLSNNGFKTLASNYLDIKDQHWRYREIEELLGSVQVTPAEVAEELMKTNDADLCLGGLVNFLRGRKRGRSVESKDDVDSTDETQPVPETKRIKANGRQ</sequence>
<dbReference type="PROSITE" id="PS00674">
    <property type="entry name" value="AAA"/>
    <property type="match status" value="1"/>
</dbReference>
<evidence type="ECO:0000256" key="2">
    <source>
        <dbReference type="ARBA" id="ARBA00007448"/>
    </source>
</evidence>
<comment type="cofactor">
    <cofactor evidence="1">
        <name>Mg(2+)</name>
        <dbReference type="ChEBI" id="CHEBI:18420"/>
    </cofactor>
</comment>
<evidence type="ECO:0000256" key="1">
    <source>
        <dbReference type="ARBA" id="ARBA00001946"/>
    </source>
</evidence>
<dbReference type="Pfam" id="PF14363">
    <property type="entry name" value="AAA_assoc"/>
    <property type="match status" value="1"/>
</dbReference>
<dbReference type="Proteomes" id="UP000077755">
    <property type="component" value="Chromosome 2"/>
</dbReference>
<evidence type="ECO:0000313" key="9">
    <source>
        <dbReference type="EMBL" id="WOG90493.1"/>
    </source>
</evidence>
<accession>A0AAF1APM2</accession>
<dbReference type="SUPFAM" id="SSF52540">
    <property type="entry name" value="P-loop containing nucleoside triphosphate hydrolases"/>
    <property type="match status" value="1"/>
</dbReference>
<dbReference type="Gene3D" id="3.40.50.300">
    <property type="entry name" value="P-loop containing nucleotide triphosphate hydrolases"/>
    <property type="match status" value="1"/>
</dbReference>
<protein>
    <recommendedName>
        <fullName evidence="8">AAA+ ATPase domain-containing protein</fullName>
    </recommendedName>
</protein>
<proteinExistence type="inferred from homology"/>
<keyword evidence="4" id="KW-0460">Magnesium</keyword>
<dbReference type="GO" id="GO:0006950">
    <property type="term" value="P:response to stress"/>
    <property type="evidence" value="ECO:0007669"/>
    <property type="project" value="UniProtKB-ARBA"/>
</dbReference>
<evidence type="ECO:0000259" key="8">
    <source>
        <dbReference type="SMART" id="SM00382"/>
    </source>
</evidence>
<reference evidence="9" key="1">
    <citation type="journal article" date="2016" name="Nat. Genet.">
        <title>A high-quality carrot genome assembly provides new insights into carotenoid accumulation and asterid genome evolution.</title>
        <authorList>
            <person name="Iorizzo M."/>
            <person name="Ellison S."/>
            <person name="Senalik D."/>
            <person name="Zeng P."/>
            <person name="Satapoomin P."/>
            <person name="Huang J."/>
            <person name="Bowman M."/>
            <person name="Iovene M."/>
            <person name="Sanseverino W."/>
            <person name="Cavagnaro P."/>
            <person name="Yildiz M."/>
            <person name="Macko-Podgorni A."/>
            <person name="Moranska E."/>
            <person name="Grzebelus E."/>
            <person name="Grzebelus D."/>
            <person name="Ashrafi H."/>
            <person name="Zheng Z."/>
            <person name="Cheng S."/>
            <person name="Spooner D."/>
            <person name="Van Deynze A."/>
            <person name="Simon P."/>
        </authorList>
    </citation>
    <scope>NUCLEOTIDE SEQUENCE</scope>
    <source>
        <tissue evidence="9">Leaf</tissue>
    </source>
</reference>
<dbReference type="InterPro" id="IPR003593">
    <property type="entry name" value="AAA+_ATPase"/>
</dbReference>
<evidence type="ECO:0000256" key="7">
    <source>
        <dbReference type="SAM" id="MobiDB-lite"/>
    </source>
</evidence>
<evidence type="ECO:0000256" key="3">
    <source>
        <dbReference type="ARBA" id="ARBA00022801"/>
    </source>
</evidence>
<dbReference type="InterPro" id="IPR025753">
    <property type="entry name" value="AAA_N_dom"/>
</dbReference>